<reference evidence="4" key="2">
    <citation type="journal article" date="2021" name="PeerJ">
        <title>Extensive microbial diversity within the chicken gut microbiome revealed by metagenomics and culture.</title>
        <authorList>
            <person name="Gilroy R."/>
            <person name="Ravi A."/>
            <person name="Getino M."/>
            <person name="Pursley I."/>
            <person name="Horton D.L."/>
            <person name="Alikhan N.F."/>
            <person name="Baker D."/>
            <person name="Gharbi K."/>
            <person name="Hall N."/>
            <person name="Watson M."/>
            <person name="Adriaenssens E.M."/>
            <person name="Foster-Nyarko E."/>
            <person name="Jarju S."/>
            <person name="Secka A."/>
            <person name="Antonio M."/>
            <person name="Oren A."/>
            <person name="Chaudhuri R.R."/>
            <person name="La Ragione R."/>
            <person name="Hildebrand F."/>
            <person name="Pallen M.J."/>
        </authorList>
    </citation>
    <scope>NUCLEOTIDE SEQUENCE</scope>
    <source>
        <strain evidence="4">B3-1481</strain>
    </source>
</reference>
<dbReference type="InterPro" id="IPR029063">
    <property type="entry name" value="SAM-dependent_MTases_sf"/>
</dbReference>
<organism evidence="4 5">
    <name type="scientific">Candidatus Cryptobacteroides avistercoris</name>
    <dbReference type="NCBI Taxonomy" id="2840758"/>
    <lineage>
        <taxon>Bacteria</taxon>
        <taxon>Pseudomonadati</taxon>
        <taxon>Bacteroidota</taxon>
        <taxon>Bacteroidia</taxon>
        <taxon>Bacteroidales</taxon>
        <taxon>Candidatus Cryptobacteroides</taxon>
    </lineage>
</organism>
<dbReference type="InterPro" id="IPR002935">
    <property type="entry name" value="SAM_O-MeTrfase"/>
</dbReference>
<name>A0A9D9IXV8_9BACT</name>
<evidence type="ECO:0000256" key="3">
    <source>
        <dbReference type="ARBA" id="ARBA00022691"/>
    </source>
</evidence>
<dbReference type="GO" id="GO:0008757">
    <property type="term" value="F:S-adenosylmethionine-dependent methyltransferase activity"/>
    <property type="evidence" value="ECO:0007669"/>
    <property type="project" value="TreeGrafter"/>
</dbReference>
<dbReference type="EMBL" id="JADILW010000088">
    <property type="protein sequence ID" value="MBO8480687.1"/>
    <property type="molecule type" value="Genomic_DNA"/>
</dbReference>
<evidence type="ECO:0000313" key="5">
    <source>
        <dbReference type="Proteomes" id="UP000823769"/>
    </source>
</evidence>
<keyword evidence="2" id="KW-0808">Transferase</keyword>
<sequence>MESSLDRYLRGHSSLPGEALAWIEKQTNIRTKYPQMLSGAVQGELLKLLVQISGARRALEIGSFTGYSSACIALGLPEDGHLDAFEVNDELEDLMREGWEKAGVGGRISLHLGDATRLLPEIAGDGQPYDFAFIDANKREYLRYYELVLPLLRSGGVMVADDVLWDGKVYADPVPHDAQTSGLVEFNDFVAADPRVEVVVLPLRDGLSIIRKK</sequence>
<comment type="caution">
    <text evidence="4">The sequence shown here is derived from an EMBL/GenBank/DDBJ whole genome shotgun (WGS) entry which is preliminary data.</text>
</comment>
<reference evidence="4" key="1">
    <citation type="submission" date="2020-10" db="EMBL/GenBank/DDBJ databases">
        <authorList>
            <person name="Gilroy R."/>
        </authorList>
    </citation>
    <scope>NUCLEOTIDE SEQUENCE</scope>
    <source>
        <strain evidence="4">B3-1481</strain>
    </source>
</reference>
<keyword evidence="1 4" id="KW-0489">Methyltransferase</keyword>
<dbReference type="InterPro" id="IPR050362">
    <property type="entry name" value="Cation-dep_OMT"/>
</dbReference>
<dbReference type="Pfam" id="PF01596">
    <property type="entry name" value="Methyltransf_3"/>
    <property type="match status" value="1"/>
</dbReference>
<accession>A0A9D9IXV8</accession>
<dbReference type="SUPFAM" id="SSF53335">
    <property type="entry name" value="S-adenosyl-L-methionine-dependent methyltransferases"/>
    <property type="match status" value="1"/>
</dbReference>
<dbReference type="GO" id="GO:0008171">
    <property type="term" value="F:O-methyltransferase activity"/>
    <property type="evidence" value="ECO:0007669"/>
    <property type="project" value="InterPro"/>
</dbReference>
<dbReference type="Gene3D" id="3.40.50.150">
    <property type="entry name" value="Vaccinia Virus protein VP39"/>
    <property type="match status" value="1"/>
</dbReference>
<evidence type="ECO:0000256" key="2">
    <source>
        <dbReference type="ARBA" id="ARBA00022679"/>
    </source>
</evidence>
<dbReference type="PANTHER" id="PTHR10509:SF14">
    <property type="entry name" value="CAFFEOYL-COA O-METHYLTRANSFERASE 3-RELATED"/>
    <property type="match status" value="1"/>
</dbReference>
<dbReference type="PROSITE" id="PS51682">
    <property type="entry name" value="SAM_OMT_I"/>
    <property type="match status" value="1"/>
</dbReference>
<dbReference type="GO" id="GO:0032259">
    <property type="term" value="P:methylation"/>
    <property type="evidence" value="ECO:0007669"/>
    <property type="project" value="UniProtKB-KW"/>
</dbReference>
<evidence type="ECO:0000313" key="4">
    <source>
        <dbReference type="EMBL" id="MBO8480687.1"/>
    </source>
</evidence>
<gene>
    <name evidence="4" type="ORF">IAB76_06230</name>
</gene>
<dbReference type="CDD" id="cd02440">
    <property type="entry name" value="AdoMet_MTases"/>
    <property type="match status" value="1"/>
</dbReference>
<keyword evidence="3" id="KW-0949">S-adenosyl-L-methionine</keyword>
<dbReference type="Proteomes" id="UP000823769">
    <property type="component" value="Unassembled WGS sequence"/>
</dbReference>
<dbReference type="PANTHER" id="PTHR10509">
    <property type="entry name" value="O-METHYLTRANSFERASE-RELATED"/>
    <property type="match status" value="1"/>
</dbReference>
<protein>
    <submittedName>
        <fullName evidence="4">Class I SAM-dependent methyltransferase</fullName>
    </submittedName>
</protein>
<dbReference type="AlphaFoldDB" id="A0A9D9IXV8"/>
<evidence type="ECO:0000256" key="1">
    <source>
        <dbReference type="ARBA" id="ARBA00022603"/>
    </source>
</evidence>
<proteinExistence type="predicted"/>